<evidence type="ECO:0000313" key="12">
    <source>
        <dbReference type="EMBL" id="KAF2311518.1"/>
    </source>
</evidence>
<protein>
    <recommendedName>
        <fullName evidence="11">SBP-type domain-containing protein</fullName>
    </recommendedName>
</protein>
<dbReference type="AlphaFoldDB" id="A0A6A6MGF9"/>
<evidence type="ECO:0000256" key="7">
    <source>
        <dbReference type="ARBA" id="ARBA00023163"/>
    </source>
</evidence>
<dbReference type="GO" id="GO:0008270">
    <property type="term" value="F:zinc ion binding"/>
    <property type="evidence" value="ECO:0007669"/>
    <property type="project" value="UniProtKB-KW"/>
</dbReference>
<dbReference type="EMBL" id="JAAGAX010000006">
    <property type="protein sequence ID" value="KAF2311518.1"/>
    <property type="molecule type" value="Genomic_DNA"/>
</dbReference>
<gene>
    <name evidence="12" type="ORF">GH714_024518</name>
</gene>
<dbReference type="Proteomes" id="UP000467840">
    <property type="component" value="Chromosome 14"/>
</dbReference>
<feature type="domain" description="SBP-type" evidence="11">
    <location>
        <begin position="85"/>
        <end position="162"/>
    </location>
</feature>
<evidence type="ECO:0000256" key="9">
    <source>
        <dbReference type="PROSITE-ProRule" id="PRU00470"/>
    </source>
</evidence>
<dbReference type="InterPro" id="IPR044817">
    <property type="entry name" value="SBP-like"/>
</dbReference>
<evidence type="ECO:0000256" key="3">
    <source>
        <dbReference type="ARBA" id="ARBA00022771"/>
    </source>
</evidence>
<keyword evidence="8" id="KW-0539">Nucleus</keyword>
<keyword evidence="3 9" id="KW-0863">Zinc-finger</keyword>
<dbReference type="Gene3D" id="4.10.1100.10">
    <property type="entry name" value="Transcription factor, SBP-box domain"/>
    <property type="match status" value="1"/>
</dbReference>
<evidence type="ECO:0000259" key="11">
    <source>
        <dbReference type="PROSITE" id="PS51141"/>
    </source>
</evidence>
<dbReference type="Pfam" id="PF03110">
    <property type="entry name" value="SBP"/>
    <property type="match status" value="1"/>
</dbReference>
<organism evidence="12 13">
    <name type="scientific">Hevea brasiliensis</name>
    <name type="common">Para rubber tree</name>
    <name type="synonym">Siphonia brasiliensis</name>
    <dbReference type="NCBI Taxonomy" id="3981"/>
    <lineage>
        <taxon>Eukaryota</taxon>
        <taxon>Viridiplantae</taxon>
        <taxon>Streptophyta</taxon>
        <taxon>Embryophyta</taxon>
        <taxon>Tracheophyta</taxon>
        <taxon>Spermatophyta</taxon>
        <taxon>Magnoliopsida</taxon>
        <taxon>eudicotyledons</taxon>
        <taxon>Gunneridae</taxon>
        <taxon>Pentapetalae</taxon>
        <taxon>rosids</taxon>
        <taxon>fabids</taxon>
        <taxon>Malpighiales</taxon>
        <taxon>Euphorbiaceae</taxon>
        <taxon>Crotonoideae</taxon>
        <taxon>Micrandreae</taxon>
        <taxon>Hevea</taxon>
    </lineage>
</organism>
<dbReference type="GO" id="GO:0005634">
    <property type="term" value="C:nucleus"/>
    <property type="evidence" value="ECO:0007669"/>
    <property type="project" value="UniProtKB-SubCell"/>
</dbReference>
<evidence type="ECO:0000256" key="4">
    <source>
        <dbReference type="ARBA" id="ARBA00022833"/>
    </source>
</evidence>
<dbReference type="InterPro" id="IPR004333">
    <property type="entry name" value="SBP_dom"/>
</dbReference>
<sequence>MDWNSKENYWDLTDFKREAIPIIDEFHRTSGGEFSIDLKLGRVSSNSNDKSINQRKKPGPGVSKTKSSPSVSTKRARSRNNGTQAALCLADGCNTDLTNCRDYHRRHKVCELHSKSPQVTIGGLKQRFCQQCSRFHSLEEFDEGKRSCRKRLDGHNRRRRKPQPDLLSRPGSFLSNFNGTHMLPFPSPHVYPTTTVVSPTWSGIVNGEVDASTHFGLQQQMHIPGKQNLFFGSSSSGSNKLGWKQFPFFQVDKPPTSSTPSPPHEAFICQPLLRNKIPLSDSSVAGSYSIFCDRLATITQVQDSNCALSLLSSTQTQTYGNHIVQPNSIPLVHPMDPMDSVLVSKDRHGGSSWSSGSRPSHTLPFNWE</sequence>
<evidence type="ECO:0000313" key="13">
    <source>
        <dbReference type="Proteomes" id="UP000467840"/>
    </source>
</evidence>
<evidence type="ECO:0000256" key="1">
    <source>
        <dbReference type="ARBA" id="ARBA00004123"/>
    </source>
</evidence>
<dbReference type="PANTHER" id="PTHR31251:SF208">
    <property type="entry name" value="SQUAMOSA PROMOTER-BINDING-LIKE PROTEIN 18"/>
    <property type="match status" value="1"/>
</dbReference>
<dbReference type="InterPro" id="IPR036893">
    <property type="entry name" value="SBP_sf"/>
</dbReference>
<keyword evidence="6" id="KW-0238">DNA-binding</keyword>
<keyword evidence="7" id="KW-0804">Transcription</keyword>
<feature type="region of interest" description="Disordered" evidence="10">
    <location>
        <begin position="152"/>
        <end position="171"/>
    </location>
</feature>
<evidence type="ECO:0000256" key="5">
    <source>
        <dbReference type="ARBA" id="ARBA00023015"/>
    </source>
</evidence>
<evidence type="ECO:0000256" key="6">
    <source>
        <dbReference type="ARBA" id="ARBA00023125"/>
    </source>
</evidence>
<evidence type="ECO:0000256" key="8">
    <source>
        <dbReference type="ARBA" id="ARBA00023242"/>
    </source>
</evidence>
<reference evidence="12 13" key="1">
    <citation type="journal article" date="2020" name="Mol. Plant">
        <title>The Chromosome-Based Rubber Tree Genome Provides New Insights into Spurge Genome Evolution and Rubber Biosynthesis.</title>
        <authorList>
            <person name="Liu J."/>
            <person name="Shi C."/>
            <person name="Shi C.C."/>
            <person name="Li W."/>
            <person name="Zhang Q.J."/>
            <person name="Zhang Y."/>
            <person name="Li K."/>
            <person name="Lu H.F."/>
            <person name="Shi C."/>
            <person name="Zhu S.T."/>
            <person name="Xiao Z.Y."/>
            <person name="Nan H."/>
            <person name="Yue Y."/>
            <person name="Zhu X.G."/>
            <person name="Wu Y."/>
            <person name="Hong X.N."/>
            <person name="Fan G.Y."/>
            <person name="Tong Y."/>
            <person name="Zhang D."/>
            <person name="Mao C.L."/>
            <person name="Liu Y.L."/>
            <person name="Hao S.J."/>
            <person name="Liu W.Q."/>
            <person name="Lv M.Q."/>
            <person name="Zhang H.B."/>
            <person name="Liu Y."/>
            <person name="Hu-Tang G.R."/>
            <person name="Wang J.P."/>
            <person name="Wang J.H."/>
            <person name="Sun Y.H."/>
            <person name="Ni S.B."/>
            <person name="Chen W.B."/>
            <person name="Zhang X.C."/>
            <person name="Jiao Y.N."/>
            <person name="Eichler E.E."/>
            <person name="Li G.H."/>
            <person name="Liu X."/>
            <person name="Gao L.Z."/>
        </authorList>
    </citation>
    <scope>NUCLEOTIDE SEQUENCE [LARGE SCALE GENOMIC DNA]</scope>
    <source>
        <strain evidence="13">cv. GT1</strain>
        <tissue evidence="12">Leaf</tissue>
    </source>
</reference>
<proteinExistence type="predicted"/>
<dbReference type="GO" id="GO:0003677">
    <property type="term" value="F:DNA binding"/>
    <property type="evidence" value="ECO:0007669"/>
    <property type="project" value="UniProtKB-KW"/>
</dbReference>
<comment type="subcellular location">
    <subcellularLocation>
        <location evidence="1">Nucleus</location>
    </subcellularLocation>
</comment>
<feature type="region of interest" description="Disordered" evidence="10">
    <location>
        <begin position="45"/>
        <end position="81"/>
    </location>
</feature>
<dbReference type="SUPFAM" id="SSF103612">
    <property type="entry name" value="SBT domain"/>
    <property type="match status" value="1"/>
</dbReference>
<evidence type="ECO:0000256" key="2">
    <source>
        <dbReference type="ARBA" id="ARBA00022723"/>
    </source>
</evidence>
<dbReference type="FunFam" id="4.10.1100.10:FF:000001">
    <property type="entry name" value="Squamosa promoter-binding-like protein 14"/>
    <property type="match status" value="1"/>
</dbReference>
<keyword evidence="4" id="KW-0862">Zinc</keyword>
<evidence type="ECO:0000256" key="10">
    <source>
        <dbReference type="SAM" id="MobiDB-lite"/>
    </source>
</evidence>
<keyword evidence="5" id="KW-0805">Transcription regulation</keyword>
<feature type="compositionally biased region" description="Low complexity" evidence="10">
    <location>
        <begin position="59"/>
        <end position="73"/>
    </location>
</feature>
<feature type="region of interest" description="Disordered" evidence="10">
    <location>
        <begin position="345"/>
        <end position="368"/>
    </location>
</feature>
<dbReference type="PANTHER" id="PTHR31251">
    <property type="entry name" value="SQUAMOSA PROMOTER-BINDING-LIKE PROTEIN 4"/>
    <property type="match status" value="1"/>
</dbReference>
<keyword evidence="13" id="KW-1185">Reference proteome</keyword>
<name>A0A6A6MGF9_HEVBR</name>
<keyword evidence="2" id="KW-0479">Metal-binding</keyword>
<accession>A0A6A6MGF9</accession>
<comment type="caution">
    <text evidence="12">The sequence shown here is derived from an EMBL/GenBank/DDBJ whole genome shotgun (WGS) entry which is preliminary data.</text>
</comment>
<dbReference type="PROSITE" id="PS51141">
    <property type="entry name" value="ZF_SBP"/>
    <property type="match status" value="1"/>
</dbReference>